<gene>
    <name evidence="1" type="ORF">ACFFLM_23565</name>
</gene>
<proteinExistence type="predicted"/>
<protein>
    <recommendedName>
        <fullName evidence="3">ArsR family transcriptional regulator</fullName>
    </recommendedName>
</protein>
<dbReference type="RefSeq" id="WP_380016372.1">
    <property type="nucleotide sequence ID" value="NZ_JBHLYR010000071.1"/>
</dbReference>
<dbReference type="EMBL" id="JBHLYR010000071">
    <property type="protein sequence ID" value="MFB9994933.1"/>
    <property type="molecule type" value="Genomic_DNA"/>
</dbReference>
<dbReference type="InterPro" id="IPR036390">
    <property type="entry name" value="WH_DNA-bd_sf"/>
</dbReference>
<keyword evidence="2" id="KW-1185">Reference proteome</keyword>
<dbReference type="Gene3D" id="1.10.10.10">
    <property type="entry name" value="Winged helix-like DNA-binding domain superfamily/Winged helix DNA-binding domain"/>
    <property type="match status" value="1"/>
</dbReference>
<evidence type="ECO:0000313" key="2">
    <source>
        <dbReference type="Proteomes" id="UP001589733"/>
    </source>
</evidence>
<reference evidence="1 2" key="1">
    <citation type="submission" date="2024-09" db="EMBL/GenBank/DDBJ databases">
        <authorList>
            <person name="Sun Q."/>
            <person name="Mori K."/>
        </authorList>
    </citation>
    <scope>NUCLEOTIDE SEQUENCE [LARGE SCALE GENOMIC DNA]</scope>
    <source>
        <strain evidence="1 2">JCM 13503</strain>
    </source>
</reference>
<accession>A0ABV6B598</accession>
<dbReference type="SUPFAM" id="SSF46785">
    <property type="entry name" value="Winged helix' DNA-binding domain"/>
    <property type="match status" value="1"/>
</dbReference>
<dbReference type="InterPro" id="IPR036388">
    <property type="entry name" value="WH-like_DNA-bd_sf"/>
</dbReference>
<organism evidence="1 2">
    <name type="scientific">Deinococcus oregonensis</name>
    <dbReference type="NCBI Taxonomy" id="1805970"/>
    <lineage>
        <taxon>Bacteria</taxon>
        <taxon>Thermotogati</taxon>
        <taxon>Deinococcota</taxon>
        <taxon>Deinococci</taxon>
        <taxon>Deinococcales</taxon>
        <taxon>Deinococcaceae</taxon>
        <taxon>Deinococcus</taxon>
    </lineage>
</organism>
<evidence type="ECO:0008006" key="3">
    <source>
        <dbReference type="Google" id="ProtNLM"/>
    </source>
</evidence>
<comment type="caution">
    <text evidence="1">The sequence shown here is derived from an EMBL/GenBank/DDBJ whole genome shotgun (WGS) entry which is preliminary data.</text>
</comment>
<dbReference type="Proteomes" id="UP001589733">
    <property type="component" value="Unassembled WGS sequence"/>
</dbReference>
<name>A0ABV6B598_9DEIO</name>
<sequence>MTGAHEQHITAEAAELLCQPAIACLLKPFMRGERTVSQAAAELQMPLGLLHYRVGRFHRAGLLEVVRLQPRQGRASKVYRATGTSFQFSTGLLRDQTLHDLQRGQHWEETVRQQFLRYAVPTRVQAVTVQLDEKGALAWWLHPHDNQAEPAERVPGLVQVRSAALFLDADDAQSFADELFELQQRYQLKRGAKRYGLLLDLVPLDQPTDQPREP</sequence>
<evidence type="ECO:0000313" key="1">
    <source>
        <dbReference type="EMBL" id="MFB9994933.1"/>
    </source>
</evidence>